<accession>A0A2N9GDT2</accession>
<dbReference type="EMBL" id="OIVN01001768">
    <property type="protein sequence ID" value="SPC97401.1"/>
    <property type="molecule type" value="Genomic_DNA"/>
</dbReference>
<organism evidence="3">
    <name type="scientific">Fagus sylvatica</name>
    <name type="common">Beechnut</name>
    <dbReference type="NCBI Taxonomy" id="28930"/>
    <lineage>
        <taxon>Eukaryota</taxon>
        <taxon>Viridiplantae</taxon>
        <taxon>Streptophyta</taxon>
        <taxon>Embryophyta</taxon>
        <taxon>Tracheophyta</taxon>
        <taxon>Spermatophyta</taxon>
        <taxon>Magnoliopsida</taxon>
        <taxon>eudicotyledons</taxon>
        <taxon>Gunneridae</taxon>
        <taxon>Pentapetalae</taxon>
        <taxon>rosids</taxon>
        <taxon>fabids</taxon>
        <taxon>Fagales</taxon>
        <taxon>Fagaceae</taxon>
        <taxon>Fagus</taxon>
    </lineage>
</organism>
<dbReference type="GO" id="GO:0019748">
    <property type="term" value="P:secondary metabolic process"/>
    <property type="evidence" value="ECO:0007669"/>
    <property type="project" value="TreeGrafter"/>
</dbReference>
<keyword evidence="2" id="KW-0732">Signal</keyword>
<dbReference type="PRINTS" id="PR00724">
    <property type="entry name" value="CRBOXYPTASEC"/>
</dbReference>
<dbReference type="PANTHER" id="PTHR11802:SF319">
    <property type="entry name" value="CARBOXYPEPTIDASE"/>
    <property type="match status" value="1"/>
</dbReference>
<comment type="similarity">
    <text evidence="1">Belongs to the peptidase S10 family.</text>
</comment>
<dbReference type="AlphaFoldDB" id="A0A2N9GDT2"/>
<feature type="signal peptide" evidence="2">
    <location>
        <begin position="1"/>
        <end position="25"/>
    </location>
</feature>
<dbReference type="Pfam" id="PF00450">
    <property type="entry name" value="Peptidase_S10"/>
    <property type="match status" value="1"/>
</dbReference>
<gene>
    <name evidence="3" type="ORF">FSB_LOCUS25283</name>
</gene>
<dbReference type="PANTHER" id="PTHR11802">
    <property type="entry name" value="SERINE PROTEASE FAMILY S10 SERINE CARBOXYPEPTIDASE"/>
    <property type="match status" value="1"/>
</dbReference>
<name>A0A2N9GDT2_FAGSY</name>
<evidence type="ECO:0000256" key="1">
    <source>
        <dbReference type="ARBA" id="ARBA00009431"/>
    </source>
</evidence>
<evidence type="ECO:0000313" key="3">
    <source>
        <dbReference type="EMBL" id="SPC97401.1"/>
    </source>
</evidence>
<dbReference type="GO" id="GO:0016747">
    <property type="term" value="F:acyltransferase activity, transferring groups other than amino-acyl groups"/>
    <property type="evidence" value="ECO:0007669"/>
    <property type="project" value="TreeGrafter"/>
</dbReference>
<feature type="chain" id="PRO_5014699114" evidence="2">
    <location>
        <begin position="26"/>
        <end position="246"/>
    </location>
</feature>
<dbReference type="InterPro" id="IPR029058">
    <property type="entry name" value="AB_hydrolase_fold"/>
</dbReference>
<sequence length="246" mass="27262">MATKATKHQLLRTFLLVLLIVVVSGSNSTIVTTLPGYSGDLPFTLETGYIGVGDNETSQLFYYFVESQRSPTQDPLVLWITGGPGCSSLAGFFFESGPLTFTLGDYNGSLPTLQENPFAWTQNLNIIYMDGPVGTGFSYSETLDGYIMDDYKFVAQAYEFLQKWLTEHPQYQENQLYVGGDSYSGIPIPMIVQQIVIGIEAGDVPLINLRGYILGNPVTDSYTDMNARVPYAHRLTLISDQLFKVL</sequence>
<dbReference type="InterPro" id="IPR001563">
    <property type="entry name" value="Peptidase_S10"/>
</dbReference>
<evidence type="ECO:0000256" key="2">
    <source>
        <dbReference type="SAM" id="SignalP"/>
    </source>
</evidence>
<dbReference type="SUPFAM" id="SSF53474">
    <property type="entry name" value="alpha/beta-Hydrolases"/>
    <property type="match status" value="1"/>
</dbReference>
<dbReference type="FunFam" id="3.40.50.1820:FF:000072">
    <property type="entry name" value="Serine carboxypeptidase-like 19"/>
    <property type="match status" value="1"/>
</dbReference>
<protein>
    <submittedName>
        <fullName evidence="3">Uncharacterized protein</fullName>
    </submittedName>
</protein>
<reference evidence="3" key="1">
    <citation type="submission" date="2018-02" db="EMBL/GenBank/DDBJ databases">
        <authorList>
            <person name="Cohen D.B."/>
            <person name="Kent A.D."/>
        </authorList>
    </citation>
    <scope>NUCLEOTIDE SEQUENCE</scope>
</reference>
<proteinExistence type="inferred from homology"/>
<dbReference type="GO" id="GO:0006508">
    <property type="term" value="P:proteolysis"/>
    <property type="evidence" value="ECO:0007669"/>
    <property type="project" value="InterPro"/>
</dbReference>
<dbReference type="GO" id="GO:0004185">
    <property type="term" value="F:serine-type carboxypeptidase activity"/>
    <property type="evidence" value="ECO:0007669"/>
    <property type="project" value="InterPro"/>
</dbReference>
<dbReference type="Gene3D" id="3.40.50.1820">
    <property type="entry name" value="alpha/beta hydrolase"/>
    <property type="match status" value="1"/>
</dbReference>